<evidence type="ECO:0000313" key="5">
    <source>
        <dbReference type="EMBL" id="MDK2122701.1"/>
    </source>
</evidence>
<keyword evidence="1 2" id="KW-0443">Lipid metabolism</keyword>
<reference evidence="5" key="1">
    <citation type="submission" date="2023-03" db="EMBL/GenBank/DDBJ databases">
        <title>Chitinimonas shenzhenensis gen. nov., sp. nov., a novel member of family Burkholderiaceae isolated from activated sludge collected in Shen Zhen, China.</title>
        <authorList>
            <person name="Wang X."/>
        </authorList>
    </citation>
    <scope>NUCLEOTIDE SEQUENCE</scope>
    <source>
        <strain evidence="5">DQS-5</strain>
    </source>
</reference>
<comment type="caution">
    <text evidence="5">The sequence shown here is derived from an EMBL/GenBank/DDBJ whole genome shotgun (WGS) entry which is preliminary data.</text>
</comment>
<dbReference type="PROSITE" id="PS51635">
    <property type="entry name" value="PNPLA"/>
    <property type="match status" value="1"/>
</dbReference>
<feature type="short sequence motif" description="GXSXG" evidence="2">
    <location>
        <begin position="135"/>
        <end position="139"/>
    </location>
</feature>
<dbReference type="InterPro" id="IPR049154">
    <property type="entry name" value="ExoU_C"/>
</dbReference>
<dbReference type="PANTHER" id="PTHR46394:SF1">
    <property type="entry name" value="PNPLA DOMAIN-CONTAINING PROTEIN"/>
    <property type="match status" value="1"/>
</dbReference>
<evidence type="ECO:0000259" key="4">
    <source>
        <dbReference type="PROSITE" id="PS51635"/>
    </source>
</evidence>
<feature type="region of interest" description="Disordered" evidence="3">
    <location>
        <begin position="20"/>
        <end position="48"/>
    </location>
</feature>
<feature type="active site" description="Nucleophile" evidence="2">
    <location>
        <position position="137"/>
    </location>
</feature>
<dbReference type="Gene3D" id="3.40.1090.10">
    <property type="entry name" value="Cytosolic phospholipase A2 catalytic domain"/>
    <property type="match status" value="2"/>
</dbReference>
<gene>
    <name evidence="5" type="ORF">PZA18_01420</name>
</gene>
<dbReference type="RefSeq" id="WP_284098980.1">
    <property type="nucleotide sequence ID" value="NZ_JARRAF010000001.1"/>
</dbReference>
<sequence>MDMDVRGNFLADVYGTYGAEDIGTHSPDSSDLESSRQLERSNSLTQQDTDLQIGHTAQALHIGVEGGGTTLAAGIGQRHVGITALDNGKVELTLDRPPVRQLVFAGGGAKGNAYPGAISALEESGVLQGVKALHGASAGAITTSLLACGLTAKEFNDLSDNLEFKKLIGGVVEHGTNFKGALKGLKPGNDFQAPAEGLEKEIRHQARVAVLNRLVPRCQVGDLSPSDQTKLEAVRDKLLNDGAVTFGDLKLLSQHIPEIKELHMTGTAGDKHGNSALVVFNAESSPDMDIAKAAHISGAFPLAFRQVEHTLDHGGTYKFQDGGVMLNIPVPEIINPALEQGPLPNPDKIILAFQGEGLDKLMKGEDTTKKGGLGSRIEDMVTSTDTTASKYFEKRELARFKDQIVPVRLINEHGNFTGRENGTLNFDMSLQARQALQRDLHDDVLNHLMTRNEQPIRAQFDSVPQALFALDATEFNELAAAGDALPIHQAVAEVANFRRDAQAAVDNLATEAAILTSTGKPLLPTMSPLVDHLATLNALAGDDPAKIEHLARVLNQPGNPALAGTMESLKNIYRQNGPVLQKGLPAIHAAVQEGIRRDVKVAASNLIREHIYPARMRHVSPSDHNIQILDRAEAMLRKAETHEDINQAMQLVKKSYQKSWTNPFSSSTISTASQAQNQDWGRFAEAPQKVAQRAINEIVLPALGIPKQTDGNKKILEFALQHLKEAITPEQVNAGLKIIIDNYQHRGSGPHLTAPAAVTAARKLMINTDN</sequence>
<dbReference type="Gene3D" id="1.20.1050.100">
    <property type="match status" value="2"/>
</dbReference>
<accession>A0ABT7DRL5</accession>
<evidence type="ECO:0000256" key="1">
    <source>
        <dbReference type="ARBA" id="ARBA00023098"/>
    </source>
</evidence>
<protein>
    <submittedName>
        <fullName evidence="5">Patatin-like phospholipase family protein</fullName>
    </submittedName>
</protein>
<proteinExistence type="predicted"/>
<keyword evidence="2" id="KW-0378">Hydrolase</keyword>
<dbReference type="PANTHER" id="PTHR46394">
    <property type="entry name" value="ANNEXIN"/>
    <property type="match status" value="1"/>
</dbReference>
<dbReference type="Pfam" id="PF01734">
    <property type="entry name" value="Patatin"/>
    <property type="match status" value="1"/>
</dbReference>
<dbReference type="Pfam" id="PF20983">
    <property type="entry name" value="ExoU_C"/>
    <property type="match status" value="2"/>
</dbReference>
<evidence type="ECO:0000313" key="6">
    <source>
        <dbReference type="Proteomes" id="UP001172778"/>
    </source>
</evidence>
<dbReference type="SUPFAM" id="SSF52151">
    <property type="entry name" value="FabD/lysophospholipase-like"/>
    <property type="match status" value="1"/>
</dbReference>
<evidence type="ECO:0000256" key="2">
    <source>
        <dbReference type="PROSITE-ProRule" id="PRU01161"/>
    </source>
</evidence>
<name>A0ABT7DRL5_9NEIS</name>
<keyword evidence="2" id="KW-0442">Lipid degradation</keyword>
<dbReference type="InterPro" id="IPR002641">
    <property type="entry name" value="PNPLA_dom"/>
</dbReference>
<dbReference type="InterPro" id="IPR016035">
    <property type="entry name" value="Acyl_Trfase/lysoPLipase"/>
</dbReference>
<dbReference type="EMBL" id="JARRAF010000001">
    <property type="protein sequence ID" value="MDK2122701.1"/>
    <property type="molecule type" value="Genomic_DNA"/>
</dbReference>
<feature type="active site" description="Proton acceptor" evidence="2">
    <location>
        <position position="321"/>
    </location>
</feature>
<feature type="short sequence motif" description="DGA/G" evidence="2">
    <location>
        <begin position="321"/>
        <end position="323"/>
    </location>
</feature>
<keyword evidence="6" id="KW-1185">Reference proteome</keyword>
<feature type="domain" description="PNPLA" evidence="4">
    <location>
        <begin position="102"/>
        <end position="334"/>
    </location>
</feature>
<dbReference type="Proteomes" id="UP001172778">
    <property type="component" value="Unassembled WGS sequence"/>
</dbReference>
<evidence type="ECO:0000256" key="3">
    <source>
        <dbReference type="SAM" id="MobiDB-lite"/>
    </source>
</evidence>
<feature type="short sequence motif" description="GXGXXG" evidence="2">
    <location>
        <begin position="106"/>
        <end position="111"/>
    </location>
</feature>
<dbReference type="InterPro" id="IPR052580">
    <property type="entry name" value="Lipid_Hydrolase"/>
</dbReference>
<organism evidence="5 6">
    <name type="scientific">Parachitinimonas caeni</name>
    <dbReference type="NCBI Taxonomy" id="3031301"/>
    <lineage>
        <taxon>Bacteria</taxon>
        <taxon>Pseudomonadati</taxon>
        <taxon>Pseudomonadota</taxon>
        <taxon>Betaproteobacteria</taxon>
        <taxon>Neisseriales</taxon>
        <taxon>Chitinibacteraceae</taxon>
        <taxon>Parachitinimonas</taxon>
    </lineage>
</organism>